<keyword evidence="1" id="KW-0812">Transmembrane</keyword>
<protein>
    <submittedName>
        <fullName evidence="2">Uncharacterized protein</fullName>
    </submittedName>
</protein>
<dbReference type="RefSeq" id="WP_161812485.1">
    <property type="nucleotide sequence ID" value="NZ_BLJN01000002.1"/>
</dbReference>
<gene>
    <name evidence="2" type="ORF">GCM10011487_28620</name>
</gene>
<feature type="transmembrane region" description="Helical" evidence="1">
    <location>
        <begin position="102"/>
        <end position="121"/>
    </location>
</feature>
<keyword evidence="1" id="KW-1133">Transmembrane helix</keyword>
<feature type="transmembrane region" description="Helical" evidence="1">
    <location>
        <begin position="133"/>
        <end position="152"/>
    </location>
</feature>
<reference evidence="3" key="1">
    <citation type="submission" date="2020-01" db="EMBL/GenBank/DDBJ databases">
        <title>'Steroidobacter agaridevorans' sp. nov., agar-degrading bacteria isolated from rhizosphere soils.</title>
        <authorList>
            <person name="Ikenaga M."/>
            <person name="Kataoka M."/>
            <person name="Murouchi A."/>
            <person name="Katsuragi S."/>
            <person name="Sakai M."/>
        </authorList>
    </citation>
    <scope>NUCLEOTIDE SEQUENCE [LARGE SCALE GENOMIC DNA]</scope>
    <source>
        <strain evidence="3">YU21-B</strain>
    </source>
</reference>
<comment type="caution">
    <text evidence="2">The sequence shown here is derived from an EMBL/GenBank/DDBJ whole genome shotgun (WGS) entry which is preliminary data.</text>
</comment>
<sequence length="157" mass="16753">MSPRQLFGGILSIVLLGLFVFLLWKGFAVLDAVVACNGDDCILKARAQFNENMKMALNTIAGLIAAIVVAELAITRPTEVPSFQIFAVDNPTPAPPSTVAKIAALLYLAAWVITGLAAYIKGSLHHPDAFEPITSYGNAWFGLAVGAVYAYFGLKRP</sequence>
<keyword evidence="1" id="KW-0472">Membrane</keyword>
<name>A0A829YDV4_9GAMM</name>
<organism evidence="2 3">
    <name type="scientific">Steroidobacter agaridevorans</name>
    <dbReference type="NCBI Taxonomy" id="2695856"/>
    <lineage>
        <taxon>Bacteria</taxon>
        <taxon>Pseudomonadati</taxon>
        <taxon>Pseudomonadota</taxon>
        <taxon>Gammaproteobacteria</taxon>
        <taxon>Steroidobacterales</taxon>
        <taxon>Steroidobacteraceae</taxon>
        <taxon>Steroidobacter</taxon>
    </lineage>
</organism>
<dbReference type="AlphaFoldDB" id="A0A829YDV4"/>
<feature type="transmembrane region" description="Helical" evidence="1">
    <location>
        <begin position="55"/>
        <end position="74"/>
    </location>
</feature>
<evidence type="ECO:0000256" key="1">
    <source>
        <dbReference type="SAM" id="Phobius"/>
    </source>
</evidence>
<accession>A0A829YDV4</accession>
<dbReference type="EMBL" id="BLJN01000002">
    <property type="protein sequence ID" value="GFE80862.1"/>
    <property type="molecule type" value="Genomic_DNA"/>
</dbReference>
<dbReference type="Proteomes" id="UP000445000">
    <property type="component" value="Unassembled WGS sequence"/>
</dbReference>
<feature type="transmembrane region" description="Helical" evidence="1">
    <location>
        <begin position="6"/>
        <end position="24"/>
    </location>
</feature>
<evidence type="ECO:0000313" key="2">
    <source>
        <dbReference type="EMBL" id="GFE80862.1"/>
    </source>
</evidence>
<proteinExistence type="predicted"/>
<keyword evidence="3" id="KW-1185">Reference proteome</keyword>
<evidence type="ECO:0000313" key="3">
    <source>
        <dbReference type="Proteomes" id="UP000445000"/>
    </source>
</evidence>